<evidence type="ECO:0000313" key="1">
    <source>
        <dbReference type="EMBL" id="ENU27027.1"/>
    </source>
</evidence>
<reference evidence="2" key="1">
    <citation type="submission" date="2013-02" db="EMBL/GenBank/DDBJ databases">
        <title>The Genome Sequence of Acinetobacter sp. NIPH 236.</title>
        <authorList>
            <consortium name="The Broad Institute Genome Sequencing Platform"/>
            <consortium name="The Broad Institute Genome Sequencing Center for Infectious Disease"/>
            <person name="Cerqueira G."/>
            <person name="Feldgarden M."/>
            <person name="Courvalin P."/>
            <person name="Perichon B."/>
            <person name="Grillot-Courvalin C."/>
            <person name="Clermont D."/>
            <person name="Rocha E."/>
            <person name="Yoon E.-J."/>
            <person name="Nemec A."/>
            <person name="Walker B."/>
            <person name="Young S.K."/>
            <person name="Zeng Q."/>
            <person name="Gargeya S."/>
            <person name="Fitzgerald M."/>
            <person name="Haas B."/>
            <person name="Abouelleil A."/>
            <person name="Alvarado L."/>
            <person name="Arachchi H.M."/>
            <person name="Berlin A.M."/>
            <person name="Chapman S.B."/>
            <person name="Dewar J."/>
            <person name="Goldberg J."/>
            <person name="Griggs A."/>
            <person name="Gujja S."/>
            <person name="Hansen M."/>
            <person name="Howarth C."/>
            <person name="Imamovic A."/>
            <person name="Larimer J."/>
            <person name="McCowan C."/>
            <person name="Murphy C."/>
            <person name="Neiman D."/>
            <person name="Pearson M."/>
            <person name="Priest M."/>
            <person name="Roberts A."/>
            <person name="Saif S."/>
            <person name="Shea T."/>
            <person name="Sisk P."/>
            <person name="Sykes S."/>
            <person name="Wortman J."/>
            <person name="Nusbaum C."/>
            <person name="Birren B."/>
        </authorList>
    </citation>
    <scope>NUCLEOTIDE SEQUENCE [LARGE SCALE GENOMIC DNA]</scope>
    <source>
        <strain evidence="2">NIPH 236</strain>
    </source>
</reference>
<gene>
    <name evidence="1" type="ORF">F992_01632</name>
</gene>
<accession>A0ABP2TXI4</accession>
<dbReference type="GeneID" id="92835037"/>
<proteinExistence type="predicted"/>
<reference evidence="1 2" key="2">
    <citation type="journal article" date="2016" name="Int. J. Syst. Evol. Microbiol.">
        <title>Taxonomy of haemolytic and/or proteolytic strains of the genus Acinetobacter with the proposal of Acinetobacter courvalinii sp. nov. (genomic species 14 sensu Bouvet &amp; Jeanjean), Acinetobacter dispersus sp. nov. (genomic species 17), Acinetobacter modestus sp. nov., Acinetobacter proteolyticus sp. nov. and Acinetobacter vivianii sp. nov.</title>
        <authorList>
            <person name="Nemec A."/>
            <person name="Radolfova-Krizova L."/>
            <person name="Maixnerova M."/>
            <person name="Vrestiakova E."/>
            <person name="Jezek P."/>
            <person name="Sedo O."/>
        </authorList>
    </citation>
    <scope>NUCLEOTIDE SEQUENCE [LARGE SCALE GENOMIC DNA]</scope>
    <source>
        <strain evidence="1 2">NIPH 236</strain>
    </source>
</reference>
<evidence type="ECO:0000313" key="2">
    <source>
        <dbReference type="Proteomes" id="UP000013190"/>
    </source>
</evidence>
<name>A0ABP2TXI4_9GAMM</name>
<sequence length="187" mass="21633">MLNIEKEREALDEKVILPDSSEAAWPINVTAWQSKTGHIYLDERIARYDGSTHSLCKRGHLYRKQSYCEECIPYENKEKYASFPTQQWKDEPLYSMTLDQWFFDKKSVFDVLQETGESAQELMLVICVPQMAYEIDPEDFYDEHLPDGINVPDEIAAAFESLNNAIRNCGNPLCYYPSNIAATVKEE</sequence>
<dbReference type="RefSeq" id="WP_004661644.1">
    <property type="nucleotide sequence ID" value="NZ_BMDV01000002.1"/>
</dbReference>
<dbReference type="EMBL" id="APOJ01000023">
    <property type="protein sequence ID" value="ENU27027.1"/>
    <property type="molecule type" value="Genomic_DNA"/>
</dbReference>
<dbReference type="Proteomes" id="UP000013190">
    <property type="component" value="Unassembled WGS sequence"/>
</dbReference>
<keyword evidence="2" id="KW-1185">Reference proteome</keyword>
<comment type="caution">
    <text evidence="1">The sequence shown here is derived from an EMBL/GenBank/DDBJ whole genome shotgun (WGS) entry which is preliminary data.</text>
</comment>
<protein>
    <submittedName>
        <fullName evidence="1">Uncharacterized protein</fullName>
    </submittedName>
</protein>
<organism evidence="1 2">
    <name type="scientific">Acinetobacter modestus</name>
    <dbReference type="NCBI Taxonomy" id="1776740"/>
    <lineage>
        <taxon>Bacteria</taxon>
        <taxon>Pseudomonadati</taxon>
        <taxon>Pseudomonadota</taxon>
        <taxon>Gammaproteobacteria</taxon>
        <taxon>Moraxellales</taxon>
        <taxon>Moraxellaceae</taxon>
        <taxon>Acinetobacter</taxon>
    </lineage>
</organism>